<proteinExistence type="predicted"/>
<reference evidence="2 3" key="1">
    <citation type="submission" date="2014-06" db="EMBL/GenBank/DDBJ databases">
        <title>Functional and comparative genomic analyses of the Drosophila gut microbiota identify candidate symbiosis factors.</title>
        <authorList>
            <person name="Newell P.D."/>
            <person name="Chaston J.M."/>
            <person name="Douglas A.E."/>
        </authorList>
    </citation>
    <scope>NUCLEOTIDE SEQUENCE [LARGE SCALE GENOMIC DNA]</scope>
    <source>
        <strain evidence="2 3">DmCS_006</strain>
    </source>
</reference>
<keyword evidence="1" id="KW-0812">Transmembrane</keyword>
<accession>A0A094YN55</accession>
<organism evidence="2 3">
    <name type="scientific">Acetobacter tropicalis</name>
    <dbReference type="NCBI Taxonomy" id="104102"/>
    <lineage>
        <taxon>Bacteria</taxon>
        <taxon>Pseudomonadati</taxon>
        <taxon>Pseudomonadota</taxon>
        <taxon>Alphaproteobacteria</taxon>
        <taxon>Acetobacterales</taxon>
        <taxon>Acetobacteraceae</taxon>
        <taxon>Acetobacter</taxon>
    </lineage>
</organism>
<dbReference type="Proteomes" id="UP000029448">
    <property type="component" value="Unassembled WGS sequence"/>
</dbReference>
<keyword evidence="1" id="KW-1133">Transmembrane helix</keyword>
<dbReference type="STRING" id="104102.AtDm6_1987"/>
<dbReference type="EMBL" id="JOKM01000072">
    <property type="protein sequence ID" value="KGB22752.1"/>
    <property type="molecule type" value="Genomic_DNA"/>
</dbReference>
<keyword evidence="1" id="KW-0472">Membrane</keyword>
<sequence length="49" mass="5169">MAITDIVQGNGDGAPKRTGARVGWFVVIWSLSTAAFIAAASFLHLLIPK</sequence>
<evidence type="ECO:0000313" key="2">
    <source>
        <dbReference type="EMBL" id="KGB22752.1"/>
    </source>
</evidence>
<dbReference type="Pfam" id="PF10617">
    <property type="entry name" value="DUF2474"/>
    <property type="match status" value="1"/>
</dbReference>
<protein>
    <recommendedName>
        <fullName evidence="4">DUF2474 domain-containing protein</fullName>
    </recommendedName>
</protein>
<dbReference type="AlphaFoldDB" id="A0A094YN55"/>
<evidence type="ECO:0000313" key="3">
    <source>
        <dbReference type="Proteomes" id="UP000029448"/>
    </source>
</evidence>
<dbReference type="RefSeq" id="WP_081939059.1">
    <property type="nucleotide sequence ID" value="NZ_JACAOJ010000009.1"/>
</dbReference>
<comment type="caution">
    <text evidence="2">The sequence shown here is derived from an EMBL/GenBank/DDBJ whole genome shotgun (WGS) entry which is preliminary data.</text>
</comment>
<dbReference type="GeneID" id="89477339"/>
<dbReference type="InterPro" id="IPR018895">
    <property type="entry name" value="DUF2474"/>
</dbReference>
<name>A0A094YN55_9PROT</name>
<feature type="transmembrane region" description="Helical" evidence="1">
    <location>
        <begin position="22"/>
        <end position="47"/>
    </location>
</feature>
<evidence type="ECO:0000256" key="1">
    <source>
        <dbReference type="SAM" id="Phobius"/>
    </source>
</evidence>
<dbReference type="PATRIC" id="fig|104102.7.peg.1964"/>
<evidence type="ECO:0008006" key="4">
    <source>
        <dbReference type="Google" id="ProtNLM"/>
    </source>
</evidence>
<gene>
    <name evidence="2" type="ORF">AtDm6_1987</name>
</gene>
<keyword evidence="3" id="KW-1185">Reference proteome</keyword>